<dbReference type="EMBL" id="MVIE01000004">
    <property type="protein sequence ID" value="ORB45566.1"/>
    <property type="molecule type" value="Genomic_DNA"/>
</dbReference>
<proteinExistence type="predicted"/>
<name>A0A1X0IF80_9MYCO</name>
<keyword evidence="2" id="KW-1185">Reference proteome</keyword>
<comment type="caution">
    <text evidence="1">The sequence shown here is derived from an EMBL/GenBank/DDBJ whole genome shotgun (WGS) entry which is preliminary data.</text>
</comment>
<dbReference type="AlphaFoldDB" id="A0A1X0IF80"/>
<accession>A0A1X0IF80</accession>
<dbReference type="InterPro" id="IPR036291">
    <property type="entry name" value="NAD(P)-bd_dom_sf"/>
</dbReference>
<organism evidence="1 2">
    <name type="scientific">Mycobacterium paraseoulense</name>
    <dbReference type="NCBI Taxonomy" id="590652"/>
    <lineage>
        <taxon>Bacteria</taxon>
        <taxon>Bacillati</taxon>
        <taxon>Actinomycetota</taxon>
        <taxon>Actinomycetes</taxon>
        <taxon>Mycobacteriales</taxon>
        <taxon>Mycobacteriaceae</taxon>
        <taxon>Mycobacterium</taxon>
    </lineage>
</organism>
<evidence type="ECO:0000313" key="2">
    <source>
        <dbReference type="Proteomes" id="UP000192513"/>
    </source>
</evidence>
<protein>
    <recommendedName>
        <fullName evidence="3">Short-chain dehydrogenase</fullName>
    </recommendedName>
</protein>
<dbReference type="Proteomes" id="UP000192513">
    <property type="component" value="Unassembled WGS sequence"/>
</dbReference>
<sequence>MLVVTGATRRIGREIAVRAAADGAAIGVTAEHPLPVTPRAQSMSVGSAGWPLLLPIRGT</sequence>
<evidence type="ECO:0000313" key="1">
    <source>
        <dbReference type="EMBL" id="ORB45566.1"/>
    </source>
</evidence>
<dbReference type="Gene3D" id="3.40.50.720">
    <property type="entry name" value="NAD(P)-binding Rossmann-like Domain"/>
    <property type="match status" value="1"/>
</dbReference>
<evidence type="ECO:0008006" key="3">
    <source>
        <dbReference type="Google" id="ProtNLM"/>
    </source>
</evidence>
<dbReference type="SUPFAM" id="SSF51735">
    <property type="entry name" value="NAD(P)-binding Rossmann-fold domains"/>
    <property type="match status" value="1"/>
</dbReference>
<gene>
    <name evidence="1" type="ORF">BST39_05055</name>
</gene>
<reference evidence="1 2" key="1">
    <citation type="submission" date="2017-02" db="EMBL/GenBank/DDBJ databases">
        <title>The new phylogeny of genus Mycobacterium.</title>
        <authorList>
            <person name="Tortoli E."/>
            <person name="Trovato A."/>
            <person name="Cirillo D.M."/>
        </authorList>
    </citation>
    <scope>NUCLEOTIDE SEQUENCE [LARGE SCALE GENOMIC DNA]</scope>
    <source>
        <strain evidence="1 2">DSM 45000</strain>
    </source>
</reference>